<dbReference type="EMBL" id="JAHRHJ020000008">
    <property type="protein sequence ID" value="KAH9306624.1"/>
    <property type="molecule type" value="Genomic_DNA"/>
</dbReference>
<feature type="domain" description="DUF7731" evidence="2">
    <location>
        <begin position="64"/>
        <end position="150"/>
    </location>
</feature>
<organism evidence="3 4">
    <name type="scientific">Taxus chinensis</name>
    <name type="common">Chinese yew</name>
    <name type="synonym">Taxus wallichiana var. chinensis</name>
    <dbReference type="NCBI Taxonomy" id="29808"/>
    <lineage>
        <taxon>Eukaryota</taxon>
        <taxon>Viridiplantae</taxon>
        <taxon>Streptophyta</taxon>
        <taxon>Embryophyta</taxon>
        <taxon>Tracheophyta</taxon>
        <taxon>Spermatophyta</taxon>
        <taxon>Pinopsida</taxon>
        <taxon>Pinidae</taxon>
        <taxon>Conifers II</taxon>
        <taxon>Cupressales</taxon>
        <taxon>Taxaceae</taxon>
        <taxon>Taxus</taxon>
    </lineage>
</organism>
<sequence>IEWHFILVIFKALGFKEFFHLFVKRLFSNAFIYSQFSSHTDDAPPRTDDAPPRTDNAPPHENPPEIVGKALQCFGHVYTCPPEHRLTPSGTLNVPYEETDEYCNGGCFDETQVVLTCLDQILSNFEFYNKATIDDIRDTIVQACSHSDKR</sequence>
<feature type="region of interest" description="Disordered" evidence="1">
    <location>
        <begin position="38"/>
        <end position="62"/>
    </location>
</feature>
<feature type="compositionally biased region" description="Basic and acidic residues" evidence="1">
    <location>
        <begin position="39"/>
        <end position="52"/>
    </location>
</feature>
<protein>
    <recommendedName>
        <fullName evidence="2">DUF7731 domain-containing protein</fullName>
    </recommendedName>
</protein>
<evidence type="ECO:0000313" key="3">
    <source>
        <dbReference type="EMBL" id="KAH9306624.1"/>
    </source>
</evidence>
<dbReference type="Proteomes" id="UP000824469">
    <property type="component" value="Unassembled WGS sequence"/>
</dbReference>
<dbReference type="Pfam" id="PF24865">
    <property type="entry name" value="DUF7731"/>
    <property type="match status" value="1"/>
</dbReference>
<reference evidence="3 4" key="1">
    <citation type="journal article" date="2021" name="Nat. Plants">
        <title>The Taxus genome provides insights into paclitaxel biosynthesis.</title>
        <authorList>
            <person name="Xiong X."/>
            <person name="Gou J."/>
            <person name="Liao Q."/>
            <person name="Li Y."/>
            <person name="Zhou Q."/>
            <person name="Bi G."/>
            <person name="Li C."/>
            <person name="Du R."/>
            <person name="Wang X."/>
            <person name="Sun T."/>
            <person name="Guo L."/>
            <person name="Liang H."/>
            <person name="Lu P."/>
            <person name="Wu Y."/>
            <person name="Zhang Z."/>
            <person name="Ro D.K."/>
            <person name="Shang Y."/>
            <person name="Huang S."/>
            <person name="Yan J."/>
        </authorList>
    </citation>
    <scope>NUCLEOTIDE SEQUENCE [LARGE SCALE GENOMIC DNA]</scope>
    <source>
        <strain evidence="3">Ta-2019</strain>
    </source>
</reference>
<dbReference type="PANTHER" id="PTHR34366:SF2">
    <property type="entry name" value="OS07G0289901 PROTEIN"/>
    <property type="match status" value="1"/>
</dbReference>
<keyword evidence="4" id="KW-1185">Reference proteome</keyword>
<gene>
    <name evidence="3" type="ORF">KI387_011028</name>
</gene>
<name>A0AA38FLY8_TAXCH</name>
<evidence type="ECO:0000256" key="1">
    <source>
        <dbReference type="SAM" id="MobiDB-lite"/>
    </source>
</evidence>
<dbReference type="InterPro" id="IPR056633">
    <property type="entry name" value="DUF7731"/>
</dbReference>
<proteinExistence type="predicted"/>
<accession>A0AA38FLY8</accession>
<evidence type="ECO:0000259" key="2">
    <source>
        <dbReference type="Pfam" id="PF24865"/>
    </source>
</evidence>
<dbReference type="PANTHER" id="PTHR34366">
    <property type="entry name" value="OS07G0289901 PROTEIN-RELATED"/>
    <property type="match status" value="1"/>
</dbReference>
<feature type="non-terminal residue" evidence="3">
    <location>
        <position position="1"/>
    </location>
</feature>
<dbReference type="AlphaFoldDB" id="A0AA38FLY8"/>
<comment type="caution">
    <text evidence="3">The sequence shown here is derived from an EMBL/GenBank/DDBJ whole genome shotgun (WGS) entry which is preliminary data.</text>
</comment>
<feature type="non-terminal residue" evidence="3">
    <location>
        <position position="150"/>
    </location>
</feature>
<evidence type="ECO:0000313" key="4">
    <source>
        <dbReference type="Proteomes" id="UP000824469"/>
    </source>
</evidence>